<organism evidence="1 2">
    <name type="scientific">Winslowiella arboricola</name>
    <dbReference type="NCBI Taxonomy" id="2978220"/>
    <lineage>
        <taxon>Bacteria</taxon>
        <taxon>Pseudomonadati</taxon>
        <taxon>Pseudomonadota</taxon>
        <taxon>Gammaproteobacteria</taxon>
        <taxon>Enterobacterales</taxon>
        <taxon>Erwiniaceae</taxon>
        <taxon>Winslowiella</taxon>
    </lineage>
</organism>
<dbReference type="Proteomes" id="UP001064262">
    <property type="component" value="Unassembled WGS sequence"/>
</dbReference>
<accession>A0A9J6PRP9</accession>
<dbReference type="EMBL" id="JAODIM010000043">
    <property type="protein sequence ID" value="MCU5780130.1"/>
    <property type="molecule type" value="Genomic_DNA"/>
</dbReference>
<sequence>MIKRRTLIRNLPANGRIVVNMANGQIISMRLLTDSEYIATVREFIEITRAVGYHIESVVDGSYTAE</sequence>
<evidence type="ECO:0000313" key="2">
    <source>
        <dbReference type="Proteomes" id="UP001064262"/>
    </source>
</evidence>
<gene>
    <name evidence="1" type="ORF">N5923_21800</name>
</gene>
<reference evidence="1" key="1">
    <citation type="submission" date="2022-09" db="EMBL/GenBank/DDBJ databases">
        <title>Winslowiella arboricola sp. nov., isolated from bleeding cankers on broadleaf hosts.</title>
        <authorList>
            <person name="Brady C."/>
            <person name="Kaur S."/>
            <person name="Crampton B."/>
            <person name="Maddock D."/>
            <person name="Arnold D."/>
            <person name="Denman S."/>
        </authorList>
    </citation>
    <scope>NUCLEOTIDE SEQUENCE</scope>
    <source>
        <strain evidence="1">BAC 15a-03b</strain>
    </source>
</reference>
<protein>
    <submittedName>
        <fullName evidence="1">Uncharacterized protein</fullName>
    </submittedName>
</protein>
<comment type="caution">
    <text evidence="1">The sequence shown here is derived from an EMBL/GenBank/DDBJ whole genome shotgun (WGS) entry which is preliminary data.</text>
</comment>
<proteinExistence type="predicted"/>
<dbReference type="RefSeq" id="WP_267143991.1">
    <property type="nucleotide sequence ID" value="NZ_JAODIL010000080.1"/>
</dbReference>
<name>A0A9J6PRP9_9GAMM</name>
<evidence type="ECO:0000313" key="1">
    <source>
        <dbReference type="EMBL" id="MCU5780130.1"/>
    </source>
</evidence>
<keyword evidence="2" id="KW-1185">Reference proteome</keyword>
<dbReference type="AlphaFoldDB" id="A0A9J6PRP9"/>